<comment type="caution">
    <text evidence="2">The sequence shown here is derived from an EMBL/GenBank/DDBJ whole genome shotgun (WGS) entry which is preliminary data.</text>
</comment>
<dbReference type="RefSeq" id="WP_094486612.1">
    <property type="nucleotide sequence ID" value="NZ_NOXX01000202.1"/>
</dbReference>
<dbReference type="Proteomes" id="UP000216035">
    <property type="component" value="Unassembled WGS sequence"/>
</dbReference>
<organism evidence="2 3">
    <name type="scientific">Flavobacterium aurantiibacter</name>
    <dbReference type="NCBI Taxonomy" id="2023067"/>
    <lineage>
        <taxon>Bacteria</taxon>
        <taxon>Pseudomonadati</taxon>
        <taxon>Bacteroidota</taxon>
        <taxon>Flavobacteriia</taxon>
        <taxon>Flavobacteriales</taxon>
        <taxon>Flavobacteriaceae</taxon>
        <taxon>Flavobacterium</taxon>
    </lineage>
</organism>
<dbReference type="OrthoDB" id="1451279at2"/>
<evidence type="ECO:0000313" key="2">
    <source>
        <dbReference type="EMBL" id="OYQ43538.1"/>
    </source>
</evidence>
<reference evidence="2 3" key="1">
    <citation type="submission" date="2017-07" db="EMBL/GenBank/DDBJ databases">
        <title>Flavobacterium cyanobacteriorum sp. nov., isolated from cyanobacterial aggregates in a eutrophic lake.</title>
        <authorList>
            <person name="Cai H."/>
        </authorList>
    </citation>
    <scope>NUCLEOTIDE SEQUENCE [LARGE SCALE GENOMIC DNA]</scope>
    <source>
        <strain evidence="2 3">TH167</strain>
    </source>
</reference>
<feature type="chain" id="PRO_5013350247" evidence="1">
    <location>
        <begin position="19"/>
        <end position="226"/>
    </location>
</feature>
<accession>A0A255ZPV9</accession>
<evidence type="ECO:0000256" key="1">
    <source>
        <dbReference type="SAM" id="SignalP"/>
    </source>
</evidence>
<keyword evidence="3" id="KW-1185">Reference proteome</keyword>
<gene>
    <name evidence="2" type="ORF">CHX27_09865</name>
</gene>
<name>A0A255ZPV9_9FLAO</name>
<keyword evidence="1" id="KW-0732">Signal</keyword>
<evidence type="ECO:0000313" key="3">
    <source>
        <dbReference type="Proteomes" id="UP000216035"/>
    </source>
</evidence>
<dbReference type="EMBL" id="NOXX01000202">
    <property type="protein sequence ID" value="OYQ43538.1"/>
    <property type="molecule type" value="Genomic_DNA"/>
</dbReference>
<proteinExistence type="predicted"/>
<protein>
    <submittedName>
        <fullName evidence="2">Uncharacterized protein</fullName>
    </submittedName>
</protein>
<feature type="signal peptide" evidence="1">
    <location>
        <begin position="1"/>
        <end position="18"/>
    </location>
</feature>
<sequence>MKKVLLLLMLLISNLMLAQDGELWHFKFKFKLNTKETLRYTYKNLEVFLNDSKTFKYLRDYDLKYNAKTKEYELLIRYTCISCGYPSIDFPPEIYLRLEFDGDFVKFPFYAVVPIYFEKSESFVFHELLNGLDYPYSNLDQSKTALSPDDAEKQSQIDALNALSYDNAINLGTIDIKHFITDDQWKDDIERYQIIEVRSRDSIQYKKAGEYTPRTMNRFVPLKMRK</sequence>
<dbReference type="AlphaFoldDB" id="A0A255ZPV9"/>